<evidence type="ECO:0000259" key="4">
    <source>
        <dbReference type="PROSITE" id="PS50234"/>
    </source>
</evidence>
<keyword evidence="1" id="KW-0863">Zinc-finger</keyword>
<organism evidence="5 6">
    <name type="scientific">Cinchona calisaya</name>
    <dbReference type="NCBI Taxonomy" id="153742"/>
    <lineage>
        <taxon>Eukaryota</taxon>
        <taxon>Viridiplantae</taxon>
        <taxon>Streptophyta</taxon>
        <taxon>Embryophyta</taxon>
        <taxon>Tracheophyta</taxon>
        <taxon>Spermatophyta</taxon>
        <taxon>Magnoliopsida</taxon>
        <taxon>eudicotyledons</taxon>
        <taxon>Gunneridae</taxon>
        <taxon>Pentapetalae</taxon>
        <taxon>asterids</taxon>
        <taxon>lamiids</taxon>
        <taxon>Gentianales</taxon>
        <taxon>Rubiaceae</taxon>
        <taxon>Cinchonoideae</taxon>
        <taxon>Cinchoneae</taxon>
        <taxon>Cinchona</taxon>
    </lineage>
</organism>
<dbReference type="Gene3D" id="3.40.50.410">
    <property type="entry name" value="von Willebrand factor, type A domain"/>
    <property type="match status" value="1"/>
</dbReference>
<dbReference type="GO" id="GO:0008270">
    <property type="term" value="F:zinc ion binding"/>
    <property type="evidence" value="ECO:0007669"/>
    <property type="project" value="UniProtKB-KW"/>
</dbReference>
<name>A0ABD3A1D9_9GENT</name>
<evidence type="ECO:0000256" key="1">
    <source>
        <dbReference type="PROSITE-ProRule" id="PRU00175"/>
    </source>
</evidence>
<feature type="region of interest" description="Disordered" evidence="2">
    <location>
        <begin position="675"/>
        <end position="694"/>
    </location>
</feature>
<dbReference type="SMART" id="SM00184">
    <property type="entry name" value="RING"/>
    <property type="match status" value="1"/>
</dbReference>
<dbReference type="InterPro" id="IPR036465">
    <property type="entry name" value="vWFA_dom_sf"/>
</dbReference>
<dbReference type="PANTHER" id="PTHR10579">
    <property type="entry name" value="CALCIUM-ACTIVATED CHLORIDE CHANNEL REGULATOR"/>
    <property type="match status" value="1"/>
</dbReference>
<dbReference type="SUPFAM" id="SSF57850">
    <property type="entry name" value="RING/U-box"/>
    <property type="match status" value="1"/>
</dbReference>
<dbReference type="SMART" id="SM00327">
    <property type="entry name" value="VWA"/>
    <property type="match status" value="1"/>
</dbReference>
<dbReference type="InterPro" id="IPR001841">
    <property type="entry name" value="Znf_RING"/>
</dbReference>
<feature type="region of interest" description="Disordered" evidence="2">
    <location>
        <begin position="13"/>
        <end position="49"/>
    </location>
</feature>
<dbReference type="InterPro" id="IPR057427">
    <property type="entry name" value="WAV3_C"/>
</dbReference>
<dbReference type="Pfam" id="PF25243">
    <property type="entry name" value="WAV3_C"/>
    <property type="match status" value="1"/>
</dbReference>
<feature type="domain" description="VWFA" evidence="4">
    <location>
        <begin position="323"/>
        <end position="464"/>
    </location>
</feature>
<dbReference type="PROSITE" id="PS00018">
    <property type="entry name" value="EF_HAND_1"/>
    <property type="match status" value="1"/>
</dbReference>
<keyword evidence="6" id="KW-1185">Reference proteome</keyword>
<dbReference type="SUPFAM" id="SSF53300">
    <property type="entry name" value="vWA-like"/>
    <property type="match status" value="1"/>
</dbReference>
<dbReference type="PANTHER" id="PTHR10579:SF59">
    <property type="entry name" value="E3 UBIQUITIN-PROTEIN LIGASE EDA40-RELATED"/>
    <property type="match status" value="1"/>
</dbReference>
<comment type="caution">
    <text evidence="5">The sequence shown here is derived from an EMBL/GenBank/DDBJ whole genome shotgun (WGS) entry which is preliminary data.</text>
</comment>
<keyword evidence="1" id="KW-0479">Metal-binding</keyword>
<feature type="compositionally biased region" description="Low complexity" evidence="2">
    <location>
        <begin position="20"/>
        <end position="33"/>
    </location>
</feature>
<dbReference type="EMBL" id="JBJUIK010000006">
    <property type="protein sequence ID" value="KAL3525546.1"/>
    <property type="molecule type" value="Genomic_DNA"/>
</dbReference>
<dbReference type="Proteomes" id="UP001630127">
    <property type="component" value="Unassembled WGS sequence"/>
</dbReference>
<dbReference type="InterPro" id="IPR002035">
    <property type="entry name" value="VWF_A"/>
</dbReference>
<dbReference type="PROSITE" id="PS50234">
    <property type="entry name" value="VWFA"/>
    <property type="match status" value="1"/>
</dbReference>
<feature type="region of interest" description="Disordered" evidence="2">
    <location>
        <begin position="67"/>
        <end position="94"/>
    </location>
</feature>
<dbReference type="PROSITE" id="PS50089">
    <property type="entry name" value="ZF_RING_2"/>
    <property type="match status" value="1"/>
</dbReference>
<accession>A0ABD3A1D9</accession>
<dbReference type="InterPro" id="IPR018247">
    <property type="entry name" value="EF_Hand_1_Ca_BS"/>
</dbReference>
<dbReference type="InterPro" id="IPR013083">
    <property type="entry name" value="Znf_RING/FYVE/PHD"/>
</dbReference>
<protein>
    <recommendedName>
        <fullName evidence="7">Zinc finger family protein</fullName>
    </recommendedName>
</protein>
<keyword evidence="1" id="KW-0862">Zinc</keyword>
<evidence type="ECO:0000313" key="6">
    <source>
        <dbReference type="Proteomes" id="UP001630127"/>
    </source>
</evidence>
<feature type="domain" description="RING-type" evidence="3">
    <location>
        <begin position="131"/>
        <end position="176"/>
    </location>
</feature>
<feature type="compositionally biased region" description="Low complexity" evidence="2">
    <location>
        <begin position="73"/>
        <end position="82"/>
    </location>
</feature>
<reference evidence="5 6" key="1">
    <citation type="submission" date="2024-11" db="EMBL/GenBank/DDBJ databases">
        <title>A near-complete genome assembly of Cinchona calisaya.</title>
        <authorList>
            <person name="Lian D.C."/>
            <person name="Zhao X.W."/>
            <person name="Wei L."/>
        </authorList>
    </citation>
    <scope>NUCLEOTIDE SEQUENCE [LARGE SCALE GENOMIC DNA]</scope>
    <source>
        <tissue evidence="5">Nenye</tissue>
    </source>
</reference>
<gene>
    <name evidence="5" type="ORF">ACH5RR_013918</name>
</gene>
<evidence type="ECO:0000259" key="3">
    <source>
        <dbReference type="PROSITE" id="PS50089"/>
    </source>
</evidence>
<dbReference type="InterPro" id="IPR051266">
    <property type="entry name" value="CLCR"/>
</dbReference>
<evidence type="ECO:0000256" key="2">
    <source>
        <dbReference type="SAM" id="MobiDB-lite"/>
    </source>
</evidence>
<dbReference type="InterPro" id="IPR013087">
    <property type="entry name" value="Znf_C2H2_type"/>
</dbReference>
<dbReference type="PROSITE" id="PS00028">
    <property type="entry name" value="ZINC_FINGER_C2H2_1"/>
    <property type="match status" value="1"/>
</dbReference>
<sequence>MVLGWRRAFCTSIPKKNGDSTNTSNSSSLTSGNQDKITTTTDDHQSNTTTPRLITSKLRFFSNPSTPRLRCRTSTTKTTTITTPPPADQSPKLQAKNSPRFFKRCSISSSPRSPFSFSLLKSTLLLSKTKCGICLHSIKGGQGTVIITAECSHSFHFPCVSGHVRNQGSLTCPVCNSTWTEMPFLSLHKFSSNHKLEKEEKMMESPTTPKPPSSNSNKHLVLKVYNDDEPLLSPICGARFNPIPESDENDEDDENIIGKEEFQGFYRSKSPTTALALENVETRMLPDAAVVSVGRNSQSCVVVLKIRAPPAPTMKPARRAPIDLVTVLDVSGRLTDEKLHMMKRVLRLVVSSLSAADRLSIVAFSSTSKRLLPLRRMTMDGRRAARRIVEAIVSLDGTATGITNDAIKKAAKVLEDRREKNPVASIILLSNASIDDRSVPANQQSSILHTTRFTHFEFPVISVGLDYGCAYGHAPPSGEAALAQCIGGLLSVMVQDLRIHLRLISGSIGQPEIVGVYSFTGRPAALGSDIVLLGGLYAEEERELLVELKVPSPLSSVGSHHVLSVRWSYKDPSTQVLIQGKEQSMLVPRPQAVRSSSTPKIQRLRSLFVATRAVAESRRLVEKNDLAGAHHMLSSARALILQTSSMSADEFVRGLDAELSELHWRRQNQVQQIRRRYSPTSNLDEKSSEPLTPTSAWKAAEKLAKVAIMKKSMNRVSDLHGFENARF</sequence>
<dbReference type="Pfam" id="PF13519">
    <property type="entry name" value="VWA_2"/>
    <property type="match status" value="1"/>
</dbReference>
<feature type="region of interest" description="Disordered" evidence="2">
    <location>
        <begin position="197"/>
        <end position="218"/>
    </location>
</feature>
<evidence type="ECO:0000313" key="5">
    <source>
        <dbReference type="EMBL" id="KAL3525546.1"/>
    </source>
</evidence>
<dbReference type="Gene3D" id="3.30.40.10">
    <property type="entry name" value="Zinc/RING finger domain, C3HC4 (zinc finger)"/>
    <property type="match status" value="1"/>
</dbReference>
<proteinExistence type="predicted"/>
<dbReference type="AlphaFoldDB" id="A0ABD3A1D9"/>
<evidence type="ECO:0008006" key="7">
    <source>
        <dbReference type="Google" id="ProtNLM"/>
    </source>
</evidence>
<dbReference type="Pfam" id="PF13639">
    <property type="entry name" value="zf-RING_2"/>
    <property type="match status" value="1"/>
</dbReference>